<gene>
    <name evidence="2" type="ORF">ASIM_LOCUS11549</name>
</gene>
<keyword evidence="1" id="KW-0472">Membrane</keyword>
<evidence type="ECO:0000256" key="1">
    <source>
        <dbReference type="SAM" id="Phobius"/>
    </source>
</evidence>
<dbReference type="OrthoDB" id="5867030at2759"/>
<dbReference type="AlphaFoldDB" id="A0A0M3JV43"/>
<feature type="transmembrane region" description="Helical" evidence="1">
    <location>
        <begin position="15"/>
        <end position="39"/>
    </location>
</feature>
<keyword evidence="1" id="KW-0812">Transmembrane</keyword>
<feature type="transmembrane region" description="Helical" evidence="1">
    <location>
        <begin position="135"/>
        <end position="155"/>
    </location>
</feature>
<proteinExistence type="predicted"/>
<reference evidence="4" key="1">
    <citation type="submission" date="2017-02" db="UniProtKB">
        <authorList>
            <consortium name="WormBaseParasite"/>
        </authorList>
    </citation>
    <scope>IDENTIFICATION</scope>
</reference>
<dbReference type="WBParaSite" id="ASIM_0001208301-mRNA-1">
    <property type="protein sequence ID" value="ASIM_0001208301-mRNA-1"/>
    <property type="gene ID" value="ASIM_0001208301"/>
</dbReference>
<dbReference type="EMBL" id="UYRR01031081">
    <property type="protein sequence ID" value="VDK45324.1"/>
    <property type="molecule type" value="Genomic_DNA"/>
</dbReference>
<feature type="transmembrane region" description="Helical" evidence="1">
    <location>
        <begin position="78"/>
        <end position="97"/>
    </location>
</feature>
<keyword evidence="1" id="KW-1133">Transmembrane helix</keyword>
<feature type="transmembrane region" description="Helical" evidence="1">
    <location>
        <begin position="103"/>
        <end position="123"/>
    </location>
</feature>
<feature type="transmembrane region" description="Helical" evidence="1">
    <location>
        <begin position="192"/>
        <end position="212"/>
    </location>
</feature>
<protein>
    <submittedName>
        <fullName evidence="4">TPT domain-containing protein</fullName>
    </submittedName>
</protein>
<feature type="transmembrane region" description="Helical" evidence="1">
    <location>
        <begin position="224"/>
        <end position="244"/>
    </location>
</feature>
<evidence type="ECO:0000313" key="2">
    <source>
        <dbReference type="EMBL" id="VDK45324.1"/>
    </source>
</evidence>
<name>A0A0M3JV43_ANISI</name>
<feature type="transmembrane region" description="Helical" evidence="1">
    <location>
        <begin position="161"/>
        <end position="180"/>
    </location>
</feature>
<keyword evidence="3" id="KW-1185">Reference proteome</keyword>
<accession>A0A0M3JV43</accession>
<evidence type="ECO:0000313" key="4">
    <source>
        <dbReference type="WBParaSite" id="ASIM_0001208301-mRNA-1"/>
    </source>
</evidence>
<reference evidence="2 3" key="2">
    <citation type="submission" date="2018-11" db="EMBL/GenBank/DDBJ databases">
        <authorList>
            <consortium name="Pathogen Informatics"/>
        </authorList>
    </citation>
    <scope>NUCLEOTIDE SEQUENCE [LARGE SCALE GENOMIC DNA]</scope>
</reference>
<feature type="transmembrane region" description="Helical" evidence="1">
    <location>
        <begin position="45"/>
        <end position="66"/>
    </location>
</feature>
<dbReference type="Proteomes" id="UP000267096">
    <property type="component" value="Unassembled WGS sequence"/>
</dbReference>
<organism evidence="4">
    <name type="scientific">Anisakis simplex</name>
    <name type="common">Herring worm</name>
    <dbReference type="NCBI Taxonomy" id="6269"/>
    <lineage>
        <taxon>Eukaryota</taxon>
        <taxon>Metazoa</taxon>
        <taxon>Ecdysozoa</taxon>
        <taxon>Nematoda</taxon>
        <taxon>Chromadorea</taxon>
        <taxon>Rhabditida</taxon>
        <taxon>Spirurina</taxon>
        <taxon>Ascaridomorpha</taxon>
        <taxon>Ascaridoidea</taxon>
        <taxon>Anisakidae</taxon>
        <taxon>Anisakis</taxon>
        <taxon>Anisakis simplex complex</taxon>
    </lineage>
</organism>
<evidence type="ECO:0000313" key="3">
    <source>
        <dbReference type="Proteomes" id="UP000267096"/>
    </source>
</evidence>
<sequence length="316" mass="35803">MIMLNWLNKMDSNTLFYFLLNISSSFCLAAAHNALYFVLDIRTTVIHFLHYLLAFVLLILSHGTGAHANLSNKLPAKAFIKPVLIQLLIVLLSTLVHSQQKSGSLYLIRVFDFITMLIIIKYGKQVLGIVDQWPSYGILLPIAIGGSLSWLEFSVIEYDRIGLILSPLLAAVQGLQILQLQKCYKMIAPNQVQLFSLYFTGLTASVLAIPALCSWSTSHVSMDASWESIDYVLIMMSIVFMANFKYSELWLQLNLDARDFFVLEQSKFWLASIGQWFIQNMAHATIFSIAGKILMFGGVIRYVGYLNRHQSEHHKP</sequence>